<organism evidence="8 11">
    <name type="scientific">Candidatus Iainarchaeum sp</name>
    <dbReference type="NCBI Taxonomy" id="3101447"/>
    <lineage>
        <taxon>Archaea</taxon>
        <taxon>Candidatus Iainarchaeota</taxon>
        <taxon>Candidatus Iainarchaeia</taxon>
        <taxon>Candidatus Iainarchaeales</taxon>
        <taxon>Candidatus Iainarchaeaceae</taxon>
        <taxon>Candidatus Iainarchaeum</taxon>
    </lineage>
</organism>
<evidence type="ECO:0000313" key="8">
    <source>
        <dbReference type="EMBL" id="HIH22005.1"/>
    </source>
</evidence>
<evidence type="ECO:0000313" key="10">
    <source>
        <dbReference type="EMBL" id="MBS3058369.1"/>
    </source>
</evidence>
<feature type="transmembrane region" description="Helical" evidence="6">
    <location>
        <begin position="189"/>
        <end position="215"/>
    </location>
</feature>
<dbReference type="SUPFAM" id="SSF143597">
    <property type="entry name" value="YojJ-like"/>
    <property type="match status" value="1"/>
</dbReference>
<dbReference type="InterPro" id="IPR050338">
    <property type="entry name" value="DisA"/>
</dbReference>
<evidence type="ECO:0000256" key="4">
    <source>
        <dbReference type="ARBA" id="ARBA00022741"/>
    </source>
</evidence>
<protein>
    <submittedName>
        <fullName evidence="10">DNA integrity scanning protein DisA nucleotide-binding domain protein</fullName>
    </submittedName>
</protein>
<keyword evidence="2" id="KW-0808">Transferase</keyword>
<comment type="catalytic activity">
    <reaction evidence="1">
        <text>2 ATP = 3',3'-c-di-AMP + 2 diphosphate</text>
        <dbReference type="Rhea" id="RHEA:35655"/>
        <dbReference type="ChEBI" id="CHEBI:30616"/>
        <dbReference type="ChEBI" id="CHEBI:33019"/>
        <dbReference type="ChEBI" id="CHEBI:71500"/>
        <dbReference type="EC" id="2.7.7.85"/>
    </reaction>
</comment>
<evidence type="ECO:0000259" key="7">
    <source>
        <dbReference type="PROSITE" id="PS51794"/>
    </source>
</evidence>
<sequence>MLNFIFGSFGISKNDETDIIKLLERQKDFKKLSKFEKSQALCIQISSELAKKGKGALIVVGNTKSYKTLFPNFFRNNNTSIFQKGMEKVLMQLAELDGALVISEDGIVKAYGAMLTKSSTFKGAGTRHSAAKGISAEKNIVAILASEEDKLVRIFKNASLSAEINPHTKNVENHVSKVVRFVNTPEGAVAAGAAIAIPFLGIPGVVVFAGSYYVVRNILKLAKGRHS</sequence>
<evidence type="ECO:0000313" key="11">
    <source>
        <dbReference type="Proteomes" id="UP000590964"/>
    </source>
</evidence>
<reference evidence="9 11" key="1">
    <citation type="journal article" date="2020" name="bioRxiv">
        <title>A rank-normalized archaeal taxonomy based on genome phylogeny resolves widespread incomplete and uneven classifications.</title>
        <authorList>
            <person name="Rinke C."/>
            <person name="Chuvochina M."/>
            <person name="Mussig A.J."/>
            <person name="Chaumeil P.-A."/>
            <person name="Waite D.W."/>
            <person name="Whitman W.B."/>
            <person name="Parks D.H."/>
            <person name="Hugenholtz P."/>
        </authorList>
    </citation>
    <scope>NUCLEOTIDE SEQUENCE [LARGE SCALE GENOMIC DNA]</scope>
    <source>
        <strain evidence="9">UBA10036</strain>
    </source>
</reference>
<dbReference type="Proteomes" id="UP000590964">
    <property type="component" value="Unassembled WGS sequence"/>
</dbReference>
<gene>
    <name evidence="8" type="ORF">HA222_05105</name>
    <name evidence="9" type="ORF">HA227_04555</name>
    <name evidence="10" type="ORF">J4478_03120</name>
</gene>
<accession>A0A7J4K0F4</accession>
<evidence type="ECO:0000256" key="1">
    <source>
        <dbReference type="ARBA" id="ARBA00000877"/>
    </source>
</evidence>
<dbReference type="Pfam" id="PF02457">
    <property type="entry name" value="DAC"/>
    <property type="match status" value="1"/>
</dbReference>
<dbReference type="GO" id="GO:0106408">
    <property type="term" value="F:diadenylate cyclase activity"/>
    <property type="evidence" value="ECO:0007669"/>
    <property type="project" value="UniProtKB-EC"/>
</dbReference>
<feature type="domain" description="DAC" evidence="7">
    <location>
        <begin position="25"/>
        <end position="166"/>
    </location>
</feature>
<dbReference type="EMBL" id="DUFW01000088">
    <property type="protein sequence ID" value="HIH22005.1"/>
    <property type="molecule type" value="Genomic_DNA"/>
</dbReference>
<dbReference type="PANTHER" id="PTHR34185:SF1">
    <property type="entry name" value="DIADENYLATE CYCLASE"/>
    <property type="match status" value="1"/>
</dbReference>
<dbReference type="EMBL" id="JAGVWB010000021">
    <property type="protein sequence ID" value="MBS3058369.1"/>
    <property type="molecule type" value="Genomic_DNA"/>
</dbReference>
<dbReference type="InterPro" id="IPR036888">
    <property type="entry name" value="DNA_integrity_DisA_N_sf"/>
</dbReference>
<dbReference type="InterPro" id="IPR003390">
    <property type="entry name" value="DNA_integrity_scan_DisA_N"/>
</dbReference>
<comment type="caution">
    <text evidence="8">The sequence shown here is derived from an EMBL/GenBank/DDBJ whole genome shotgun (WGS) entry which is preliminary data.</text>
</comment>
<evidence type="ECO:0000256" key="6">
    <source>
        <dbReference type="SAM" id="Phobius"/>
    </source>
</evidence>
<dbReference type="Gene3D" id="3.40.1700.10">
    <property type="entry name" value="DNA integrity scanning protein, DisA, N-terminal domain"/>
    <property type="match status" value="1"/>
</dbReference>
<reference evidence="10" key="3">
    <citation type="submission" date="2021-05" db="EMBL/GenBank/DDBJ databases">
        <title>Protein family content uncovers lineage relationships and bacterial pathway maintenance mechanisms in DPANN archaea.</title>
        <authorList>
            <person name="Castelle C.J."/>
            <person name="Meheust R."/>
            <person name="Jaffe A.L."/>
            <person name="Seitz K."/>
            <person name="Gong X."/>
            <person name="Baker B.J."/>
            <person name="Banfield J.F."/>
        </authorList>
    </citation>
    <scope>NUCLEOTIDE SEQUENCE</scope>
    <source>
        <strain evidence="10">RIFCSPLOWO2_01_FULL_43_13</strain>
    </source>
</reference>
<dbReference type="AlphaFoldDB" id="A0A7J4K0F4"/>
<reference evidence="10" key="2">
    <citation type="submission" date="2021-03" db="EMBL/GenBank/DDBJ databases">
        <authorList>
            <person name="Jaffe A."/>
        </authorList>
    </citation>
    <scope>NUCLEOTIDE SEQUENCE</scope>
    <source>
        <strain evidence="10">RIFCSPLOWO2_01_FULL_43_13</strain>
    </source>
</reference>
<dbReference type="Proteomes" id="UP000527315">
    <property type="component" value="Unassembled WGS sequence"/>
</dbReference>
<keyword evidence="6" id="KW-0812">Transmembrane</keyword>
<dbReference type="GO" id="GO:0005524">
    <property type="term" value="F:ATP binding"/>
    <property type="evidence" value="ECO:0007669"/>
    <property type="project" value="UniProtKB-KW"/>
</dbReference>
<dbReference type="PROSITE" id="PS51794">
    <property type="entry name" value="DAC"/>
    <property type="match status" value="1"/>
</dbReference>
<keyword evidence="6" id="KW-1133">Transmembrane helix</keyword>
<dbReference type="PANTHER" id="PTHR34185">
    <property type="entry name" value="DIADENYLATE CYCLASE"/>
    <property type="match status" value="1"/>
</dbReference>
<keyword evidence="5" id="KW-0067">ATP-binding</keyword>
<dbReference type="GO" id="GO:0004016">
    <property type="term" value="F:adenylate cyclase activity"/>
    <property type="evidence" value="ECO:0007669"/>
    <property type="project" value="TreeGrafter"/>
</dbReference>
<evidence type="ECO:0000256" key="2">
    <source>
        <dbReference type="ARBA" id="ARBA00022679"/>
    </source>
</evidence>
<evidence type="ECO:0000256" key="3">
    <source>
        <dbReference type="ARBA" id="ARBA00022695"/>
    </source>
</evidence>
<keyword evidence="6" id="KW-0472">Membrane</keyword>
<proteinExistence type="predicted"/>
<evidence type="ECO:0000313" key="9">
    <source>
        <dbReference type="EMBL" id="HIH33492.1"/>
    </source>
</evidence>
<evidence type="ECO:0000256" key="5">
    <source>
        <dbReference type="ARBA" id="ARBA00022840"/>
    </source>
</evidence>
<dbReference type="EMBL" id="DUFJ01000100">
    <property type="protein sequence ID" value="HIH33492.1"/>
    <property type="molecule type" value="Genomic_DNA"/>
</dbReference>
<keyword evidence="3" id="KW-0548">Nucleotidyltransferase</keyword>
<name>A0A7J4K0F4_9ARCH</name>
<keyword evidence="4" id="KW-0547">Nucleotide-binding</keyword>
<dbReference type="Proteomes" id="UP000680185">
    <property type="component" value="Unassembled WGS sequence"/>
</dbReference>